<keyword evidence="4 14" id="KW-0812">Transmembrane</keyword>
<comment type="subcellular location">
    <subcellularLocation>
        <location evidence="1">Endomembrane system</location>
        <topology evidence="1">Multi-pass membrane protein</topology>
    </subcellularLocation>
</comment>
<protein>
    <recommendedName>
        <fullName evidence="2">P-type Cu(+) transporter</fullName>
        <ecNumber evidence="2">7.2.2.8</ecNumber>
    </recommendedName>
</protein>
<gene>
    <name evidence="15" type="ORF">BTMF_LOCUS14584</name>
</gene>
<keyword evidence="10 14" id="KW-1133">Transmembrane helix</keyword>
<keyword evidence="9" id="KW-1278">Translocase</keyword>
<dbReference type="AlphaFoldDB" id="A0A0R3R998"/>
<dbReference type="GO" id="GO:0016887">
    <property type="term" value="F:ATP hydrolysis activity"/>
    <property type="evidence" value="ECO:0007669"/>
    <property type="project" value="InterPro"/>
</dbReference>
<evidence type="ECO:0000313" key="16">
    <source>
        <dbReference type="Proteomes" id="UP000280834"/>
    </source>
</evidence>
<dbReference type="Gene3D" id="3.40.50.1000">
    <property type="entry name" value="HAD superfamily/HAD-like"/>
    <property type="match status" value="1"/>
</dbReference>
<keyword evidence="12" id="KW-0406">Ion transport</keyword>
<dbReference type="GO" id="GO:0005524">
    <property type="term" value="F:ATP binding"/>
    <property type="evidence" value="ECO:0007669"/>
    <property type="project" value="UniProtKB-KW"/>
</dbReference>
<evidence type="ECO:0000256" key="9">
    <source>
        <dbReference type="ARBA" id="ARBA00022967"/>
    </source>
</evidence>
<evidence type="ECO:0000256" key="7">
    <source>
        <dbReference type="ARBA" id="ARBA00022796"/>
    </source>
</evidence>
<keyword evidence="11" id="KW-0186">Copper</keyword>
<keyword evidence="8" id="KW-0067">ATP-binding</keyword>
<dbReference type="InterPro" id="IPR023214">
    <property type="entry name" value="HAD_sf"/>
</dbReference>
<reference evidence="15 16" key="2">
    <citation type="submission" date="2018-11" db="EMBL/GenBank/DDBJ databases">
        <authorList>
            <consortium name="Pathogen Informatics"/>
        </authorList>
    </citation>
    <scope>NUCLEOTIDE SEQUENCE [LARGE SCALE GENOMIC DNA]</scope>
</reference>
<proteinExistence type="predicted"/>
<feature type="transmembrane region" description="Helical" evidence="14">
    <location>
        <begin position="21"/>
        <end position="42"/>
    </location>
</feature>
<dbReference type="InterPro" id="IPR001757">
    <property type="entry name" value="P_typ_ATPase"/>
</dbReference>
<evidence type="ECO:0000256" key="4">
    <source>
        <dbReference type="ARBA" id="ARBA00022692"/>
    </source>
</evidence>
<keyword evidence="16" id="KW-1185">Reference proteome</keyword>
<evidence type="ECO:0000313" key="15">
    <source>
        <dbReference type="EMBL" id="VDO50129.1"/>
    </source>
</evidence>
<dbReference type="GO" id="GO:0046872">
    <property type="term" value="F:metal ion binding"/>
    <property type="evidence" value="ECO:0007669"/>
    <property type="project" value="UniProtKB-KW"/>
</dbReference>
<dbReference type="FunFam" id="3.40.50.1000:FF:000144">
    <property type="entry name" value="copper-transporting ATPase 1 isoform X2"/>
    <property type="match status" value="1"/>
</dbReference>
<keyword evidence="13 14" id="KW-0472">Membrane</keyword>
<dbReference type="GO" id="GO:0140581">
    <property type="term" value="F:P-type monovalent copper transporter activity"/>
    <property type="evidence" value="ECO:0007669"/>
    <property type="project" value="UniProtKB-EC"/>
</dbReference>
<keyword evidence="5" id="KW-0479">Metal-binding</keyword>
<evidence type="ECO:0000256" key="3">
    <source>
        <dbReference type="ARBA" id="ARBA00022448"/>
    </source>
</evidence>
<dbReference type="SUPFAM" id="SSF56784">
    <property type="entry name" value="HAD-like"/>
    <property type="match status" value="1"/>
</dbReference>
<evidence type="ECO:0000256" key="12">
    <source>
        <dbReference type="ARBA" id="ARBA00023065"/>
    </source>
</evidence>
<dbReference type="EC" id="7.2.2.8" evidence="2"/>
<keyword evidence="7" id="KW-0187">Copper transport</keyword>
<keyword evidence="6" id="KW-0547">Nucleotide-binding</keyword>
<dbReference type="Pfam" id="PF00702">
    <property type="entry name" value="Hydrolase"/>
    <property type="match status" value="1"/>
</dbReference>
<feature type="transmembrane region" description="Helical" evidence="14">
    <location>
        <begin position="213"/>
        <end position="233"/>
    </location>
</feature>
<dbReference type="InterPro" id="IPR036412">
    <property type="entry name" value="HAD-like_sf"/>
</dbReference>
<keyword evidence="3" id="KW-0813">Transport</keyword>
<evidence type="ECO:0000256" key="11">
    <source>
        <dbReference type="ARBA" id="ARBA00023008"/>
    </source>
</evidence>
<evidence type="ECO:0000256" key="1">
    <source>
        <dbReference type="ARBA" id="ARBA00004127"/>
    </source>
</evidence>
<dbReference type="PANTHER" id="PTHR46594:SF4">
    <property type="entry name" value="P-TYPE CATION-TRANSPORTING ATPASE"/>
    <property type="match status" value="1"/>
</dbReference>
<reference evidence="17" key="1">
    <citation type="submission" date="2017-02" db="UniProtKB">
        <authorList>
            <consortium name="WormBaseParasite"/>
        </authorList>
    </citation>
    <scope>IDENTIFICATION</scope>
</reference>
<evidence type="ECO:0000256" key="14">
    <source>
        <dbReference type="SAM" id="Phobius"/>
    </source>
</evidence>
<dbReference type="WBParaSite" id="BTMF_0001660801-mRNA-1">
    <property type="protein sequence ID" value="BTMF_0001660801-mRNA-1"/>
    <property type="gene ID" value="BTMF_0001660801"/>
</dbReference>
<feature type="transmembrane region" description="Helical" evidence="14">
    <location>
        <begin position="170"/>
        <end position="193"/>
    </location>
</feature>
<dbReference type="PANTHER" id="PTHR46594">
    <property type="entry name" value="P-TYPE CATION-TRANSPORTING ATPASE"/>
    <property type="match status" value="1"/>
</dbReference>
<accession>A0A0R3R998</accession>
<evidence type="ECO:0000256" key="13">
    <source>
        <dbReference type="ARBA" id="ARBA00023136"/>
    </source>
</evidence>
<evidence type="ECO:0000256" key="6">
    <source>
        <dbReference type="ARBA" id="ARBA00022741"/>
    </source>
</evidence>
<dbReference type="PRINTS" id="PR00120">
    <property type="entry name" value="HATPASE"/>
</dbReference>
<evidence type="ECO:0000256" key="2">
    <source>
        <dbReference type="ARBA" id="ARBA00012517"/>
    </source>
</evidence>
<dbReference type="Proteomes" id="UP000280834">
    <property type="component" value="Unassembled WGS sequence"/>
</dbReference>
<evidence type="ECO:0000256" key="10">
    <source>
        <dbReference type="ARBA" id="ARBA00022989"/>
    </source>
</evidence>
<sequence length="237" mass="25834">MTKNGVPVDEYVENLIKMEQIAGHISVMCAINGYLVAIISIADVVKDESALAVWALQRMNIRVILLTGDNARTAEATARQVGIREVFAEVLPNQKRIKIEQLQEMKERVAMVGDGINDSPALASADVGIAIAAGSDVAIESAGIVLVKNDLIDVVAAIDLSKRTTRRIQLNFLFAILYNVIGIPIAAGWFSFYRSEQLQKGVFMPWNFTIQPWMAAAAMALSSVSVVASSLLLKLYR</sequence>
<dbReference type="STRING" id="42155.A0A0R3R998"/>
<evidence type="ECO:0000256" key="5">
    <source>
        <dbReference type="ARBA" id="ARBA00022723"/>
    </source>
</evidence>
<dbReference type="EMBL" id="UZAG01021357">
    <property type="protein sequence ID" value="VDO50129.1"/>
    <property type="molecule type" value="Genomic_DNA"/>
</dbReference>
<dbReference type="GO" id="GO:0016020">
    <property type="term" value="C:membrane"/>
    <property type="evidence" value="ECO:0007669"/>
    <property type="project" value="InterPro"/>
</dbReference>
<evidence type="ECO:0000256" key="8">
    <source>
        <dbReference type="ARBA" id="ARBA00022840"/>
    </source>
</evidence>
<evidence type="ECO:0000313" key="17">
    <source>
        <dbReference type="WBParaSite" id="BTMF_0001660801-mRNA-1"/>
    </source>
</evidence>
<organism evidence="17">
    <name type="scientific">Brugia timori</name>
    <dbReference type="NCBI Taxonomy" id="42155"/>
    <lineage>
        <taxon>Eukaryota</taxon>
        <taxon>Metazoa</taxon>
        <taxon>Ecdysozoa</taxon>
        <taxon>Nematoda</taxon>
        <taxon>Chromadorea</taxon>
        <taxon>Rhabditida</taxon>
        <taxon>Spirurina</taxon>
        <taxon>Spiruromorpha</taxon>
        <taxon>Filarioidea</taxon>
        <taxon>Onchocercidae</taxon>
        <taxon>Brugia</taxon>
    </lineage>
</organism>
<dbReference type="PRINTS" id="PR00119">
    <property type="entry name" value="CATATPASE"/>
</dbReference>
<name>A0A0R3R998_9BILA</name>
<dbReference type="GO" id="GO:0012505">
    <property type="term" value="C:endomembrane system"/>
    <property type="evidence" value="ECO:0007669"/>
    <property type="project" value="UniProtKB-SubCell"/>
</dbReference>
<dbReference type="NCBIfam" id="TIGR01494">
    <property type="entry name" value="ATPase_P-type"/>
    <property type="match status" value="1"/>
</dbReference>